<dbReference type="HOGENOM" id="CLU_965940_0_0_5"/>
<dbReference type="PROSITE" id="PS51257">
    <property type="entry name" value="PROKAR_LIPOPROTEIN"/>
    <property type="match status" value="1"/>
</dbReference>
<keyword evidence="1" id="KW-0732">Signal</keyword>
<evidence type="ECO:0000313" key="3">
    <source>
        <dbReference type="Proteomes" id="UP000006377"/>
    </source>
</evidence>
<feature type="signal peptide" evidence="1">
    <location>
        <begin position="1"/>
        <end position="22"/>
    </location>
</feature>
<organism evidence="2 3">
    <name type="scientific">Parvibaculum lavamentivorans (strain DS-1 / DSM 13023 / NCIMB 13966)</name>
    <dbReference type="NCBI Taxonomy" id="402881"/>
    <lineage>
        <taxon>Bacteria</taxon>
        <taxon>Pseudomonadati</taxon>
        <taxon>Pseudomonadota</taxon>
        <taxon>Alphaproteobacteria</taxon>
        <taxon>Hyphomicrobiales</taxon>
        <taxon>Parvibaculaceae</taxon>
        <taxon>Parvibaculum</taxon>
    </lineage>
</organism>
<reference evidence="2 3" key="1">
    <citation type="journal article" date="2011" name="Stand. Genomic Sci.">
        <title>Complete genome sequence of Parvibaculum lavamentivorans type strain (DS-1(T)).</title>
        <authorList>
            <person name="Schleheck D."/>
            <person name="Weiss M."/>
            <person name="Pitluck S."/>
            <person name="Bruce D."/>
            <person name="Land M.L."/>
            <person name="Han S."/>
            <person name="Saunders E."/>
            <person name="Tapia R."/>
            <person name="Detter C."/>
            <person name="Brettin T."/>
            <person name="Han J."/>
            <person name="Woyke T."/>
            <person name="Goodwin L."/>
            <person name="Pennacchio L."/>
            <person name="Nolan M."/>
            <person name="Cook A.M."/>
            <person name="Kjelleberg S."/>
            <person name="Thomas T."/>
        </authorList>
    </citation>
    <scope>NUCLEOTIDE SEQUENCE [LARGE SCALE GENOMIC DNA]</scope>
    <source>
        <strain evidence="3">DS-1 / DSM 13023 / NCIMB 13966</strain>
    </source>
</reference>
<sequence length="288" mass="27567">MRSSIIALCAAGLLAGCSSGSGSPVATSPKSAPTAMALGGMQMGVSGEGGASEELLGVDLVSPLLGGGGLVGTTLGGGSDGMLAGNVPAGGLVPEGALAPLTDGLAQVESQVPPLGVSGQGGLGEDLFGHDLTGMLVGTEGGLVPNLLTGGNDAQLGDIAPADSAPLAPVGDFVAGVITGAQATSNNDQLGDLSPLLSPVVLGLLGVGGEGSGPVPGVELPALPIEQLSPVLVPVTEAAVPLLATPLLPNGTTAYDVVFPVVFGPVTGILDSTLPLDQVNDTLVGVMP</sequence>
<dbReference type="KEGG" id="pla:Plav_0086"/>
<evidence type="ECO:0000256" key="1">
    <source>
        <dbReference type="SAM" id="SignalP"/>
    </source>
</evidence>
<evidence type="ECO:0008006" key="4">
    <source>
        <dbReference type="Google" id="ProtNLM"/>
    </source>
</evidence>
<accession>A7HP76</accession>
<protein>
    <recommendedName>
        <fullName evidence="4">PE-PGRS family protein</fullName>
    </recommendedName>
</protein>
<evidence type="ECO:0000313" key="2">
    <source>
        <dbReference type="EMBL" id="ABS61709.1"/>
    </source>
</evidence>
<dbReference type="AlphaFoldDB" id="A7HP76"/>
<dbReference type="Proteomes" id="UP000006377">
    <property type="component" value="Chromosome"/>
</dbReference>
<dbReference type="STRING" id="402881.Plav_0086"/>
<proteinExistence type="predicted"/>
<feature type="chain" id="PRO_5002707367" description="PE-PGRS family protein" evidence="1">
    <location>
        <begin position="23"/>
        <end position="288"/>
    </location>
</feature>
<keyword evidence="3" id="KW-1185">Reference proteome</keyword>
<name>A7HP76_PARL1</name>
<gene>
    <name evidence="2" type="ordered locus">Plav_0086</name>
</gene>
<dbReference type="EMBL" id="CP000774">
    <property type="protein sequence ID" value="ABS61709.1"/>
    <property type="molecule type" value="Genomic_DNA"/>
</dbReference>
<dbReference type="RefSeq" id="WP_011995000.1">
    <property type="nucleotide sequence ID" value="NC_009719.1"/>
</dbReference>